<evidence type="ECO:0000313" key="2">
    <source>
        <dbReference type="Proteomes" id="UP000308092"/>
    </source>
</evidence>
<name>A0A4S3J6W1_9EURO</name>
<protein>
    <submittedName>
        <fullName evidence="1">Uncharacterized protein</fullName>
    </submittedName>
</protein>
<organism evidence="1 2">
    <name type="scientific">Aspergillus tanneri</name>
    <dbReference type="NCBI Taxonomy" id="1220188"/>
    <lineage>
        <taxon>Eukaryota</taxon>
        <taxon>Fungi</taxon>
        <taxon>Dikarya</taxon>
        <taxon>Ascomycota</taxon>
        <taxon>Pezizomycotina</taxon>
        <taxon>Eurotiomycetes</taxon>
        <taxon>Eurotiomycetidae</taxon>
        <taxon>Eurotiales</taxon>
        <taxon>Aspergillaceae</taxon>
        <taxon>Aspergillus</taxon>
        <taxon>Aspergillus subgen. Circumdati</taxon>
    </lineage>
</organism>
<proteinExistence type="predicted"/>
<sequence length="47" mass="5355">MLFLYYTSNLGNNNRLLDLPDLLDLPVFLEILAILALLAQPDRLVKV</sequence>
<dbReference type="VEuPathDB" id="FungiDB:EYZ11_009831"/>
<keyword evidence="2" id="KW-1185">Reference proteome</keyword>
<dbReference type="Proteomes" id="UP000308092">
    <property type="component" value="Unassembled WGS sequence"/>
</dbReference>
<reference evidence="1 2" key="1">
    <citation type="submission" date="2019-03" db="EMBL/GenBank/DDBJ databases">
        <title>The genome sequence of a newly discovered highly antifungal drug resistant Aspergillus species, Aspergillus tanneri NIH 1004.</title>
        <authorList>
            <person name="Mounaud S."/>
            <person name="Singh I."/>
            <person name="Joardar V."/>
            <person name="Pakala S."/>
            <person name="Pakala S."/>
            <person name="Venepally P."/>
            <person name="Hoover J."/>
            <person name="Nierman W."/>
            <person name="Chung J."/>
            <person name="Losada L."/>
        </authorList>
    </citation>
    <scope>NUCLEOTIDE SEQUENCE [LARGE SCALE GENOMIC DNA]</scope>
    <source>
        <strain evidence="1 2">NIH1004</strain>
    </source>
</reference>
<accession>A0A4S3J6W1</accession>
<gene>
    <name evidence="1" type="ORF">EYZ11_009831</name>
</gene>
<evidence type="ECO:0000313" key="1">
    <source>
        <dbReference type="EMBL" id="THC90706.1"/>
    </source>
</evidence>
<dbReference type="AlphaFoldDB" id="A0A4S3J6W1"/>
<comment type="caution">
    <text evidence="1">The sequence shown here is derived from an EMBL/GenBank/DDBJ whole genome shotgun (WGS) entry which is preliminary data.</text>
</comment>
<dbReference type="EMBL" id="SOSA01000490">
    <property type="protein sequence ID" value="THC90706.1"/>
    <property type="molecule type" value="Genomic_DNA"/>
</dbReference>